<dbReference type="InterPro" id="IPR017731">
    <property type="entry name" value="TssM1-like"/>
</dbReference>
<dbReference type="InterPro" id="IPR010623">
    <property type="entry name" value="IcmF_C"/>
</dbReference>
<dbReference type="InterPro" id="IPR025743">
    <property type="entry name" value="TssM1_N"/>
</dbReference>
<keyword evidence="1" id="KW-1133">Transmembrane helix</keyword>
<feature type="transmembrane region" description="Helical" evidence="1">
    <location>
        <begin position="7"/>
        <end position="31"/>
    </location>
</feature>
<feature type="transmembrane region" description="Helical" evidence="1">
    <location>
        <begin position="439"/>
        <end position="464"/>
    </location>
</feature>
<feature type="domain" description="IcmF-related" evidence="3">
    <location>
        <begin position="521"/>
        <end position="802"/>
    </location>
</feature>
<keyword evidence="1" id="KW-0812">Transmembrane</keyword>
<dbReference type="Pfam" id="PF06744">
    <property type="entry name" value="IcmF_C"/>
    <property type="match status" value="1"/>
</dbReference>
<evidence type="ECO:0000259" key="4">
    <source>
        <dbReference type="Pfam" id="PF14331"/>
    </source>
</evidence>
<evidence type="ECO:0000313" key="5">
    <source>
        <dbReference type="EMBL" id="OBP78911.1"/>
    </source>
</evidence>
<feature type="domain" description="Type VI secretion system IcmF C-terminal" evidence="2">
    <location>
        <begin position="1055"/>
        <end position="1161"/>
    </location>
</feature>
<dbReference type="PANTHER" id="PTHR36153">
    <property type="entry name" value="INNER MEMBRANE PROTEIN-RELATED"/>
    <property type="match status" value="1"/>
</dbReference>
<gene>
    <name evidence="5" type="ORF">BAE39_29300</name>
</gene>
<accession>A0A1A5J5J2</accession>
<dbReference type="InterPro" id="IPR009612">
    <property type="entry name" value="IcmF-rel"/>
</dbReference>
<dbReference type="InterPro" id="IPR027417">
    <property type="entry name" value="P-loop_NTPase"/>
</dbReference>
<dbReference type="SUPFAM" id="SSF52540">
    <property type="entry name" value="P-loop containing nucleoside triphosphate hydrolases"/>
    <property type="match status" value="1"/>
</dbReference>
<dbReference type="EMBL" id="LZTJ01000005">
    <property type="protein sequence ID" value="OBP78911.1"/>
    <property type="molecule type" value="Genomic_DNA"/>
</dbReference>
<organism evidence="5 6">
    <name type="scientific">Rhizobium loti</name>
    <name type="common">Mesorhizobium loti</name>
    <dbReference type="NCBI Taxonomy" id="381"/>
    <lineage>
        <taxon>Bacteria</taxon>
        <taxon>Pseudomonadati</taxon>
        <taxon>Pseudomonadota</taxon>
        <taxon>Alphaproteobacteria</taxon>
        <taxon>Hyphomicrobiales</taxon>
        <taxon>Phyllobacteriaceae</taxon>
        <taxon>Mesorhizobium</taxon>
    </lineage>
</organism>
<dbReference type="Pfam" id="PF06761">
    <property type="entry name" value="IcmF-related"/>
    <property type="match status" value="1"/>
</dbReference>
<reference evidence="6" key="1">
    <citation type="submission" date="2016-06" db="EMBL/GenBank/DDBJ databases">
        <title>NZP2037 Pacbio-Illumina hybrid assembly.</title>
        <authorList>
            <person name="Ramsay J.P."/>
        </authorList>
    </citation>
    <scope>NUCLEOTIDE SEQUENCE [LARGE SCALE GENOMIC DNA]</scope>
    <source>
        <strain evidence="6">R7ANS::ICEMlSym2042</strain>
    </source>
</reference>
<dbReference type="RefSeq" id="WP_032931242.1">
    <property type="nucleotide sequence ID" value="NZ_LZTH01000006.1"/>
</dbReference>
<dbReference type="NCBIfam" id="TIGR03348">
    <property type="entry name" value="VI_IcmF"/>
    <property type="match status" value="1"/>
</dbReference>
<name>A0A1A5J5J2_RHILI</name>
<evidence type="ECO:0000259" key="2">
    <source>
        <dbReference type="Pfam" id="PF06744"/>
    </source>
</evidence>
<dbReference type="GeneID" id="66682739"/>
<evidence type="ECO:0000259" key="3">
    <source>
        <dbReference type="Pfam" id="PF06761"/>
    </source>
</evidence>
<dbReference type="InterPro" id="IPR053156">
    <property type="entry name" value="T6SS_TssM-like"/>
</dbReference>
<dbReference type="AlphaFoldDB" id="A0A1A5J5J2"/>
<sequence length="1180" mass="129037">MFILRFLWAVITSRFLWTLIGIALLSLLIWVFGPIVQVGPYAPFESDNVRIAIIAGLIILWLIWLIIAQRRAIRANRMFVAEIAAPVTEKQLTPGEESVAAVGAKFGEVMAELKRRKLGGRKFLREMPWYVIVGPPATGKTTALRQSGLNFPIDLTDDLQGVGGTRNCDWFFSENAVLIDTAGRYVQQESQPDVDAAEWLGFLDLLKKHRGRRALNGVIVALSIDALSEGDEAIKAHGRKIRRRLAELNDRLEIRLPVYLMLTKADLIKGFEAFFGGLSTSAREQVWGTTFPLDARVNAGMIEAELARLGTELERRLVPRLEDEDKLASRAEIFRFPAQLASLRGPIQVLIEAMFGESRYEEAAWLRGLYLTSATQEGAPIDRLTAALSSSFGLPPRRAMPAARVEKRSFFLRNLLTEVIFKEAGLGTFDPLAQRRRAWIWRGAAAACALAALLAGGLFTWSYLDNRNAITEQAGQFEALQGPLTQVAATPAAVEQPTMDGALAAMDAVATARTPPPDAVHNLLGPTASPELVRAQTDTYDHALRNVLEPHMVALLEATMWRQIRDPDFMLGALKTYRMMTGMSQMDTDFVQNWWVNSLPQFAPAPPFPTADAEEHQIAAIRRMAVDDSYIAPDKALVAEALKTVCTISLPERAYKQLLADPEVAALKEWVPANFAGPNGAKVFARRSDKTLRVGVPGPYTYAGFHDAILDRVEDVAGQAALDRAVFAGGCSENSETSVSALSQDILKLYYDDYIAQWDSFLRDMRLAPLTDLNIASENLKDLSSADSALKRLLTAVVQETDLTRSDDAPADDKSGAAAKTGSKLLSKLGKLGKVVTSGAKLLPRAGSANQVDMTGSLVADHFKPLKGTIAQVDGQPPALDAAVVALTALSNVLQTVTANPNPQDAIKKQGGLAELTGAVARQAQILPSPINEWLGGIAGDTSGLSQKAVTNELNAIWRADILPFCQAALNNRYPFSPDSAVDVNVRDFQRLFGPTGLIDAFTTDHLINYVDTASEPWKWRADFGLDPAALAAFEQARHIRDDLFPGGTGPVMNFTLEPKDLSPNVARVTLNLDGQNLVYYNNATRPQPMTWPGKDGTGVISLAFQPVDGSPEVMLNETGSWAWLRMLRGGRFAATKLTDVYSLRLGTKGMWADFELKAASVENPYTLEMFKKFTCPPQI</sequence>
<keyword evidence="1" id="KW-0472">Membrane</keyword>
<feature type="domain" description="Type VI secretion system component TssM1 N-terminal" evidence="4">
    <location>
        <begin position="194"/>
        <end position="447"/>
    </location>
</feature>
<evidence type="ECO:0000313" key="6">
    <source>
        <dbReference type="Proteomes" id="UP000093748"/>
    </source>
</evidence>
<proteinExistence type="predicted"/>
<feature type="transmembrane region" description="Helical" evidence="1">
    <location>
        <begin position="51"/>
        <end position="68"/>
    </location>
</feature>
<protein>
    <submittedName>
        <fullName evidence="5">Type VI secretion protein VasK</fullName>
    </submittedName>
</protein>
<dbReference type="PANTHER" id="PTHR36153:SF1">
    <property type="entry name" value="TYPE VI SECRETION SYSTEM COMPONENT TSSM1"/>
    <property type="match status" value="1"/>
</dbReference>
<dbReference type="Pfam" id="PF14331">
    <property type="entry name" value="IcmF-related_N"/>
    <property type="match status" value="1"/>
</dbReference>
<evidence type="ECO:0000256" key="1">
    <source>
        <dbReference type="SAM" id="Phobius"/>
    </source>
</evidence>
<dbReference type="OrthoDB" id="9758229at2"/>
<comment type="caution">
    <text evidence="5">The sequence shown here is derived from an EMBL/GenBank/DDBJ whole genome shotgun (WGS) entry which is preliminary data.</text>
</comment>
<dbReference type="Proteomes" id="UP000093748">
    <property type="component" value="Unassembled WGS sequence"/>
</dbReference>